<evidence type="ECO:0000256" key="1">
    <source>
        <dbReference type="SAM" id="MobiDB-lite"/>
    </source>
</evidence>
<feature type="region of interest" description="Disordered" evidence="1">
    <location>
        <begin position="1"/>
        <end position="21"/>
    </location>
</feature>
<comment type="caution">
    <text evidence="2">The sequence shown here is derived from an EMBL/GenBank/DDBJ whole genome shotgun (WGS) entry which is preliminary data.</text>
</comment>
<accession>A0A151P4T1</accession>
<evidence type="ECO:0000313" key="2">
    <source>
        <dbReference type="EMBL" id="KYO44077.1"/>
    </source>
</evidence>
<dbReference type="AlphaFoldDB" id="A0A151P4T1"/>
<reference evidence="2 3" key="1">
    <citation type="journal article" date="2012" name="Genome Biol.">
        <title>Sequencing three crocodilian genomes to illuminate the evolution of archosaurs and amniotes.</title>
        <authorList>
            <person name="St John J.A."/>
            <person name="Braun E.L."/>
            <person name="Isberg S.R."/>
            <person name="Miles L.G."/>
            <person name="Chong A.Y."/>
            <person name="Gongora J."/>
            <person name="Dalzell P."/>
            <person name="Moran C."/>
            <person name="Bed'hom B."/>
            <person name="Abzhanov A."/>
            <person name="Burgess S.C."/>
            <person name="Cooksey A.M."/>
            <person name="Castoe T.A."/>
            <person name="Crawford N.G."/>
            <person name="Densmore L.D."/>
            <person name="Drew J.C."/>
            <person name="Edwards S.V."/>
            <person name="Faircloth B.C."/>
            <person name="Fujita M.K."/>
            <person name="Greenwold M.J."/>
            <person name="Hoffmann F.G."/>
            <person name="Howard J.M."/>
            <person name="Iguchi T."/>
            <person name="Janes D.E."/>
            <person name="Khan S.Y."/>
            <person name="Kohno S."/>
            <person name="de Koning A.J."/>
            <person name="Lance S.L."/>
            <person name="McCarthy F.M."/>
            <person name="McCormack J.E."/>
            <person name="Merchant M.E."/>
            <person name="Peterson D.G."/>
            <person name="Pollock D.D."/>
            <person name="Pourmand N."/>
            <person name="Raney B.J."/>
            <person name="Roessler K.A."/>
            <person name="Sanford J.R."/>
            <person name="Sawyer R.H."/>
            <person name="Schmidt C.J."/>
            <person name="Triplett E.W."/>
            <person name="Tuberville T.D."/>
            <person name="Venegas-Anaya M."/>
            <person name="Howard J.T."/>
            <person name="Jarvis E.D."/>
            <person name="Guillette L.J.Jr."/>
            <person name="Glenn T.C."/>
            <person name="Green R.E."/>
            <person name="Ray D.A."/>
        </authorList>
    </citation>
    <scope>NUCLEOTIDE SEQUENCE [LARGE SCALE GENOMIC DNA]</scope>
    <source>
        <strain evidence="2">KSC_2009_1</strain>
    </source>
</reference>
<organism evidence="2 3">
    <name type="scientific">Alligator mississippiensis</name>
    <name type="common">American alligator</name>
    <dbReference type="NCBI Taxonomy" id="8496"/>
    <lineage>
        <taxon>Eukaryota</taxon>
        <taxon>Metazoa</taxon>
        <taxon>Chordata</taxon>
        <taxon>Craniata</taxon>
        <taxon>Vertebrata</taxon>
        <taxon>Euteleostomi</taxon>
        <taxon>Archelosauria</taxon>
        <taxon>Archosauria</taxon>
        <taxon>Crocodylia</taxon>
        <taxon>Alligatoridae</taxon>
        <taxon>Alligatorinae</taxon>
        <taxon>Alligator</taxon>
    </lineage>
</organism>
<sequence length="84" mass="9114">MPQMPPARQRPSSGTNNGVNDALIHTVHGPVINLILQPPLNIDPGCLLGAEMKMGQNLPNQLPCQEESSDMEVEEQGDKPMEVD</sequence>
<feature type="region of interest" description="Disordered" evidence="1">
    <location>
        <begin position="58"/>
        <end position="84"/>
    </location>
</feature>
<protein>
    <submittedName>
        <fullName evidence="2">Uncharacterized protein</fullName>
    </submittedName>
</protein>
<evidence type="ECO:0000313" key="3">
    <source>
        <dbReference type="Proteomes" id="UP000050525"/>
    </source>
</evidence>
<keyword evidence="3" id="KW-1185">Reference proteome</keyword>
<name>A0A151P4T1_ALLMI</name>
<dbReference type="EMBL" id="AKHW03000929">
    <property type="protein sequence ID" value="KYO44077.1"/>
    <property type="molecule type" value="Genomic_DNA"/>
</dbReference>
<gene>
    <name evidence="2" type="ORF">Y1Q_0011395</name>
</gene>
<feature type="compositionally biased region" description="Polar residues" evidence="1">
    <location>
        <begin position="10"/>
        <end position="19"/>
    </location>
</feature>
<proteinExistence type="predicted"/>
<dbReference type="Proteomes" id="UP000050525">
    <property type="component" value="Unassembled WGS sequence"/>
</dbReference>